<dbReference type="InterPro" id="IPR005158">
    <property type="entry name" value="BTAD"/>
</dbReference>
<name>A0A161LLY4_9ACTN</name>
<dbReference type="Pfam" id="PF13424">
    <property type="entry name" value="TPR_12"/>
    <property type="match status" value="2"/>
</dbReference>
<dbReference type="InterPro" id="IPR002182">
    <property type="entry name" value="NB-ARC"/>
</dbReference>
<dbReference type="InterPro" id="IPR027417">
    <property type="entry name" value="P-loop_NTPase"/>
</dbReference>
<dbReference type="SUPFAM" id="SSF52540">
    <property type="entry name" value="P-loop containing nucleoside triphosphate hydrolases"/>
    <property type="match status" value="1"/>
</dbReference>
<reference evidence="4" key="2">
    <citation type="submission" date="2016-04" db="EMBL/GenBank/DDBJ databases">
        <title>Planomonospora sphaerica JCM9374 whole genome shotgun sequence.</title>
        <authorList>
            <person name="Suzuki T."/>
            <person name="Dohra H."/>
            <person name="Kodani S."/>
        </authorList>
    </citation>
    <scope>NUCLEOTIDE SEQUENCE [LARGE SCALE GENOMIC DNA]</scope>
    <source>
        <strain evidence="4">JCM 9374</strain>
    </source>
</reference>
<dbReference type="Pfam" id="PF03704">
    <property type="entry name" value="BTAD"/>
    <property type="match status" value="1"/>
</dbReference>
<evidence type="ECO:0000259" key="2">
    <source>
        <dbReference type="SMART" id="SM01043"/>
    </source>
</evidence>
<evidence type="ECO:0000313" key="3">
    <source>
        <dbReference type="EMBL" id="GAT68125.1"/>
    </source>
</evidence>
<comment type="caution">
    <text evidence="3">The sequence shown here is derived from an EMBL/GenBank/DDBJ whole genome shotgun (WGS) entry which is preliminary data.</text>
</comment>
<keyword evidence="4" id="KW-1185">Reference proteome</keyword>
<sequence>METDLARAALSAGDAADAAGRLRSALALWRGPALDGTHHEFQADEGPALEELRLAALAQRIDADLILGRHGEIISELRLLVVESPLNEKLRSQLIRVLHATGRTAEALEEFRSARRHFRDELGLEPGEELVRLHQSILAGEPTLGTTEVKTASSLPLRSVPRQLPGDVARFVGREESLRQLDTLLEDQDGRSSVIVTVITGAPGLGKTTLATRWGHRVADRFPDGQLYVNLHGYSQGAPVPGTQALSHFLRGLGVAADQVPHGLDEKASLYRSLMADKRILVVLDNAAKPDQVRPLIPGLSLCRVVVTSRDLLRGLSVTHDVHTLALDVLSADEAEALLVAILGEKRTRDESAAVTTLASLCGHLPLALRLAAAHLAGQPGLSVADFATRLAEENALTALDIEDDPYVGIRAAFETSYRNLPEAPRKVFRFMGLHPGPDIGIDEITALTGLSRGDVRAAVEGLVSAHLVQYGEAQRLVLHDLIRVFARERCDLDEDKTDLRNALSRLFDWYLHAVKAAMGHIYTEHNGLELASDPPPCGIPTFENYDSAAKWLDVHYSSVVAIVGHAAACGWPDHAWKLADAMDYFFYLRNRTDDWMSIHQIALSAVREVGDKSGECRILNALGAANMHADRVVECLNYQRQALELSRAAGDVGGEAYALSRIGYSLLWAGGFHEAMERCSEAVDLYRALGNEQGEAIAFTSLGIAHLRLGNPGDALNFLQRALAFDRKNGNPHDEGYVLTLIGDAYEALGDLEAAAEIYRQSTLLNRGIENYRFEANALAGLGRVYRRRGRLEEALDFHVRALALIGSEGDRWSACEMLMDLGIDYLSLGDAEAALENHRNALSIADSLEDPYLQGLCHGAIAHAFHALDRVDEAEESWLAAFDLLSPLGVPEAREIGERITGLTARH</sequence>
<reference evidence="3 4" key="1">
    <citation type="journal article" date="2016" name="Genome Announc.">
        <title>Draft Genome Sequence of Planomonospora sphaerica JCM9374, a Rare Actinomycete.</title>
        <authorList>
            <person name="Dohra H."/>
            <person name="Suzuki T."/>
            <person name="Inoue Y."/>
            <person name="Kodani S."/>
        </authorList>
    </citation>
    <scope>NUCLEOTIDE SEQUENCE [LARGE SCALE GENOMIC DNA]</scope>
    <source>
        <strain evidence="3 4">JCM 9374</strain>
    </source>
</reference>
<dbReference type="Gene3D" id="3.40.50.300">
    <property type="entry name" value="P-loop containing nucleotide triphosphate hydrolases"/>
    <property type="match status" value="1"/>
</dbReference>
<evidence type="ECO:0000313" key="4">
    <source>
        <dbReference type="Proteomes" id="UP000077701"/>
    </source>
</evidence>
<dbReference type="PROSITE" id="PS50005">
    <property type="entry name" value="TPR"/>
    <property type="match status" value="2"/>
</dbReference>
<dbReference type="Pfam" id="PF00931">
    <property type="entry name" value="NB-ARC"/>
    <property type="match status" value="1"/>
</dbReference>
<dbReference type="AlphaFoldDB" id="A0A161LLY4"/>
<dbReference type="STRING" id="161355.PS9374_03786"/>
<dbReference type="PRINTS" id="PR00364">
    <property type="entry name" value="DISEASERSIST"/>
</dbReference>
<dbReference type="InterPro" id="IPR019734">
    <property type="entry name" value="TPR_rpt"/>
</dbReference>
<keyword evidence="1" id="KW-0802">TPR repeat</keyword>
<dbReference type="PANTHER" id="PTHR47691">
    <property type="entry name" value="REGULATOR-RELATED"/>
    <property type="match status" value="1"/>
</dbReference>
<proteinExistence type="predicted"/>
<dbReference type="SMART" id="SM00028">
    <property type="entry name" value="TPR"/>
    <property type="match status" value="8"/>
</dbReference>
<dbReference type="Gene3D" id="1.25.40.10">
    <property type="entry name" value="Tetratricopeptide repeat domain"/>
    <property type="match status" value="3"/>
</dbReference>
<dbReference type="GO" id="GO:0043531">
    <property type="term" value="F:ADP binding"/>
    <property type="evidence" value="ECO:0007669"/>
    <property type="project" value="InterPro"/>
</dbReference>
<dbReference type="InterPro" id="IPR011990">
    <property type="entry name" value="TPR-like_helical_dom_sf"/>
</dbReference>
<dbReference type="EMBL" id="BDCX01000009">
    <property type="protein sequence ID" value="GAT68125.1"/>
    <property type="molecule type" value="Genomic_DNA"/>
</dbReference>
<gene>
    <name evidence="3" type="ORF">PS9374_03786</name>
</gene>
<dbReference type="CDD" id="cd15831">
    <property type="entry name" value="BTAD"/>
    <property type="match status" value="1"/>
</dbReference>
<dbReference type="SMART" id="SM01043">
    <property type="entry name" value="BTAD"/>
    <property type="match status" value="1"/>
</dbReference>
<organism evidence="3 4">
    <name type="scientific">Planomonospora sphaerica</name>
    <dbReference type="NCBI Taxonomy" id="161355"/>
    <lineage>
        <taxon>Bacteria</taxon>
        <taxon>Bacillati</taxon>
        <taxon>Actinomycetota</taxon>
        <taxon>Actinomycetes</taxon>
        <taxon>Streptosporangiales</taxon>
        <taxon>Streptosporangiaceae</taxon>
        <taxon>Planomonospora</taxon>
    </lineage>
</organism>
<feature type="repeat" description="TPR" evidence="1">
    <location>
        <begin position="697"/>
        <end position="730"/>
    </location>
</feature>
<accession>A0A161LLY4</accession>
<protein>
    <submittedName>
        <fullName evidence="3">SARP family transcriptional regulator</fullName>
    </submittedName>
</protein>
<dbReference type="Proteomes" id="UP000077701">
    <property type="component" value="Unassembled WGS sequence"/>
</dbReference>
<dbReference type="SUPFAM" id="SSF48452">
    <property type="entry name" value="TPR-like"/>
    <property type="match status" value="3"/>
</dbReference>
<evidence type="ECO:0000256" key="1">
    <source>
        <dbReference type="PROSITE-ProRule" id="PRU00339"/>
    </source>
</evidence>
<dbReference type="PANTHER" id="PTHR47691:SF3">
    <property type="entry name" value="HTH-TYPE TRANSCRIPTIONAL REGULATOR RV0890C-RELATED"/>
    <property type="match status" value="1"/>
</dbReference>
<feature type="domain" description="Bacterial transcriptional activator" evidence="2">
    <location>
        <begin position="3"/>
        <end position="138"/>
    </location>
</feature>
<feature type="repeat" description="TPR" evidence="1">
    <location>
        <begin position="777"/>
        <end position="810"/>
    </location>
</feature>